<evidence type="ECO:0000313" key="3">
    <source>
        <dbReference type="Proteomes" id="UP000243528"/>
    </source>
</evidence>
<reference evidence="2 3" key="1">
    <citation type="submission" date="2018-03" db="EMBL/GenBank/DDBJ databases">
        <title>Genomic Encyclopedia of Archaeal and Bacterial Type Strains, Phase II (KMG-II): from individual species to whole genera.</title>
        <authorList>
            <person name="Goeker M."/>
        </authorList>
    </citation>
    <scope>NUCLEOTIDE SEQUENCE [LARGE SCALE GENOMIC DNA]</scope>
    <source>
        <strain evidence="2 3">DSM 45211</strain>
    </source>
</reference>
<evidence type="ECO:0000313" key="2">
    <source>
        <dbReference type="EMBL" id="PSL08484.1"/>
    </source>
</evidence>
<dbReference type="AlphaFoldDB" id="A0A2P8EGC0"/>
<proteinExistence type="predicted"/>
<sequence length="61" mass="6601">MSHNRTTTEERRYRVELAVVIGVGVALAIVAVAAVLTINRAPIEEQENFQGLSTAVSHLTP</sequence>
<keyword evidence="1" id="KW-0472">Membrane</keyword>
<dbReference type="EMBL" id="PYGE01000001">
    <property type="protein sequence ID" value="PSL08484.1"/>
    <property type="molecule type" value="Genomic_DNA"/>
</dbReference>
<keyword evidence="3" id="KW-1185">Reference proteome</keyword>
<accession>A0A2P8EGC0</accession>
<keyword evidence="1" id="KW-0812">Transmembrane</keyword>
<organism evidence="2 3">
    <name type="scientific">Haloactinopolyspora alba</name>
    <dbReference type="NCBI Taxonomy" id="648780"/>
    <lineage>
        <taxon>Bacteria</taxon>
        <taxon>Bacillati</taxon>
        <taxon>Actinomycetota</taxon>
        <taxon>Actinomycetes</taxon>
        <taxon>Jiangellales</taxon>
        <taxon>Jiangellaceae</taxon>
        <taxon>Haloactinopolyspora</taxon>
    </lineage>
</organism>
<dbReference type="Proteomes" id="UP000243528">
    <property type="component" value="Unassembled WGS sequence"/>
</dbReference>
<protein>
    <submittedName>
        <fullName evidence="2">Uncharacterized protein</fullName>
    </submittedName>
</protein>
<dbReference type="RefSeq" id="WP_106535525.1">
    <property type="nucleotide sequence ID" value="NZ_ML142897.1"/>
</dbReference>
<comment type="caution">
    <text evidence="2">The sequence shown here is derived from an EMBL/GenBank/DDBJ whole genome shotgun (WGS) entry which is preliminary data.</text>
</comment>
<keyword evidence="1" id="KW-1133">Transmembrane helix</keyword>
<feature type="transmembrane region" description="Helical" evidence="1">
    <location>
        <begin position="17"/>
        <end position="38"/>
    </location>
</feature>
<evidence type="ECO:0000256" key="1">
    <source>
        <dbReference type="SAM" id="Phobius"/>
    </source>
</evidence>
<gene>
    <name evidence="2" type="ORF">CLV30_101456</name>
</gene>
<name>A0A2P8EGC0_9ACTN</name>